<dbReference type="InterPro" id="IPR001387">
    <property type="entry name" value="Cro/C1-type_HTH"/>
</dbReference>
<organism evidence="5 6">
    <name type="scientific">Akkermansia muciniphila</name>
    <dbReference type="NCBI Taxonomy" id="239935"/>
    <lineage>
        <taxon>Bacteria</taxon>
        <taxon>Pseudomonadati</taxon>
        <taxon>Verrucomicrobiota</taxon>
        <taxon>Verrucomicrobiia</taxon>
        <taxon>Verrucomicrobiales</taxon>
        <taxon>Akkermansiaceae</taxon>
        <taxon>Akkermansia</taxon>
    </lineage>
</organism>
<dbReference type="InterPro" id="IPR052359">
    <property type="entry name" value="HTH-type_reg/antitoxin"/>
</dbReference>
<dbReference type="GO" id="GO:0003677">
    <property type="term" value="F:DNA binding"/>
    <property type="evidence" value="ECO:0007669"/>
    <property type="project" value="UniProtKB-KW"/>
</dbReference>
<evidence type="ECO:0000256" key="1">
    <source>
        <dbReference type="ARBA" id="ARBA00023015"/>
    </source>
</evidence>
<dbReference type="SMART" id="SM00530">
    <property type="entry name" value="HTH_XRE"/>
    <property type="match status" value="1"/>
</dbReference>
<comment type="caution">
    <text evidence="5">The sequence shown here is derived from an EMBL/GenBank/DDBJ whole genome shotgun (WGS) entry which is preliminary data.</text>
</comment>
<keyword evidence="2" id="KW-0238">DNA-binding</keyword>
<dbReference type="SUPFAM" id="SSF143100">
    <property type="entry name" value="TTHA1013/TTHA0281-like"/>
    <property type="match status" value="1"/>
</dbReference>
<feature type="domain" description="HTH cro/C1-type" evidence="4">
    <location>
        <begin position="92"/>
        <end position="127"/>
    </location>
</feature>
<dbReference type="Pfam" id="PF01381">
    <property type="entry name" value="HTH_3"/>
    <property type="match status" value="1"/>
</dbReference>
<dbReference type="InterPro" id="IPR010982">
    <property type="entry name" value="Lambda_DNA-bd_dom_sf"/>
</dbReference>
<dbReference type="CDD" id="cd00093">
    <property type="entry name" value="HTH_XRE"/>
    <property type="match status" value="1"/>
</dbReference>
<sequence>MKMTEQDIKALAGKYSRFIRWSDEDNCYIGSLPDFEKDCTHGETPEEVNRNLQEVAEMYIESYMEKGMELPQPRAMAISPSPFRETGNEQSIARLRKSQGLSQKDFAAVLGVSPSTLVKWEHGIRRPCGPSAKLLYLIEKHPELINS</sequence>
<accession>A0A2N8HDT7</accession>
<reference evidence="5 6" key="1">
    <citation type="journal article" date="2017" name="BMC Genomics">
        <title>Genome sequencing of 39 Akkermansia muciniphila isolates reveals its population structure, genomic and functional diverisity, and global distribution in mammalian gut microbiotas.</title>
        <authorList>
            <person name="Guo X."/>
            <person name="Li S."/>
            <person name="Zhang J."/>
            <person name="Wu F."/>
            <person name="Li X."/>
            <person name="Wu D."/>
            <person name="Zhang M."/>
            <person name="Ou Z."/>
            <person name="Jie Z."/>
            <person name="Yan Q."/>
            <person name="Li P."/>
            <person name="Yi J."/>
            <person name="Peng Y."/>
        </authorList>
    </citation>
    <scope>NUCLEOTIDE SEQUENCE [LARGE SCALE GENOMIC DNA]</scope>
    <source>
        <strain evidence="5 6">GP24</strain>
    </source>
</reference>
<dbReference type="Proteomes" id="UP000236000">
    <property type="component" value="Unassembled WGS sequence"/>
</dbReference>
<dbReference type="PANTHER" id="PTHR36511">
    <property type="entry name" value="MERR FAMILY BACTERIAL REGULATORY PROTEIN"/>
    <property type="match status" value="1"/>
</dbReference>
<dbReference type="Gene3D" id="3.30.160.250">
    <property type="match status" value="1"/>
</dbReference>
<dbReference type="PROSITE" id="PS50943">
    <property type="entry name" value="HTH_CROC1"/>
    <property type="match status" value="1"/>
</dbReference>
<dbReference type="Gene3D" id="1.10.260.40">
    <property type="entry name" value="lambda repressor-like DNA-binding domains"/>
    <property type="match status" value="1"/>
</dbReference>
<keyword evidence="1" id="KW-0805">Transcription regulation</keyword>
<dbReference type="PANTHER" id="PTHR36511:SF4">
    <property type="entry name" value="ANTITOXIN MQSA"/>
    <property type="match status" value="1"/>
</dbReference>
<evidence type="ECO:0000313" key="6">
    <source>
        <dbReference type="Proteomes" id="UP000236000"/>
    </source>
</evidence>
<dbReference type="OrthoDB" id="198210at2"/>
<protein>
    <recommendedName>
        <fullName evidence="4">HTH cro/C1-type domain-containing protein</fullName>
    </recommendedName>
</protein>
<proteinExistence type="predicted"/>
<dbReference type="AlphaFoldDB" id="A0A2N8HDT7"/>
<dbReference type="RefSeq" id="WP_102713436.1">
    <property type="nucleotide sequence ID" value="NZ_PJKA01000010.1"/>
</dbReference>
<dbReference type="EMBL" id="PJKA01000010">
    <property type="protein sequence ID" value="PNC18122.1"/>
    <property type="molecule type" value="Genomic_DNA"/>
</dbReference>
<dbReference type="InterPro" id="IPR035069">
    <property type="entry name" value="TTHA1013/TTHA0281-like"/>
</dbReference>
<evidence type="ECO:0000259" key="4">
    <source>
        <dbReference type="PROSITE" id="PS50943"/>
    </source>
</evidence>
<gene>
    <name evidence="5" type="ORF">CXU22_05655</name>
</gene>
<keyword evidence="3" id="KW-0804">Transcription</keyword>
<dbReference type="SUPFAM" id="SSF47413">
    <property type="entry name" value="lambda repressor-like DNA-binding domains"/>
    <property type="match status" value="1"/>
</dbReference>
<evidence type="ECO:0000313" key="5">
    <source>
        <dbReference type="EMBL" id="PNC18122.1"/>
    </source>
</evidence>
<name>A0A2N8HDT7_9BACT</name>
<evidence type="ECO:0000256" key="3">
    <source>
        <dbReference type="ARBA" id="ARBA00023163"/>
    </source>
</evidence>
<evidence type="ECO:0000256" key="2">
    <source>
        <dbReference type="ARBA" id="ARBA00023125"/>
    </source>
</evidence>